<proteinExistence type="predicted"/>
<accession>A0AAD1RPU4</accession>
<gene>
    <name evidence="1" type="ORF">PECUL_23A030006</name>
</gene>
<reference evidence="1" key="1">
    <citation type="submission" date="2022-03" db="EMBL/GenBank/DDBJ databases">
        <authorList>
            <person name="Alioto T."/>
            <person name="Alioto T."/>
            <person name="Gomez Garrido J."/>
        </authorList>
    </citation>
    <scope>NUCLEOTIDE SEQUENCE</scope>
</reference>
<evidence type="ECO:0000313" key="1">
    <source>
        <dbReference type="EMBL" id="CAH2276192.1"/>
    </source>
</evidence>
<evidence type="ECO:0000313" key="2">
    <source>
        <dbReference type="Proteomes" id="UP001295444"/>
    </source>
</evidence>
<name>A0AAD1RPU4_PELCU</name>
<feature type="non-terminal residue" evidence="1">
    <location>
        <position position="1"/>
    </location>
</feature>
<organism evidence="1 2">
    <name type="scientific">Pelobates cultripes</name>
    <name type="common">Western spadefoot toad</name>
    <dbReference type="NCBI Taxonomy" id="61616"/>
    <lineage>
        <taxon>Eukaryota</taxon>
        <taxon>Metazoa</taxon>
        <taxon>Chordata</taxon>
        <taxon>Craniata</taxon>
        <taxon>Vertebrata</taxon>
        <taxon>Euteleostomi</taxon>
        <taxon>Amphibia</taxon>
        <taxon>Batrachia</taxon>
        <taxon>Anura</taxon>
        <taxon>Pelobatoidea</taxon>
        <taxon>Pelobatidae</taxon>
        <taxon>Pelobates</taxon>
    </lineage>
</organism>
<protein>
    <submittedName>
        <fullName evidence="1">Uncharacterized protein</fullName>
    </submittedName>
</protein>
<dbReference type="AlphaFoldDB" id="A0AAD1RPU4"/>
<sequence length="107" mass="11431">DCISSQVICILQGELERKLGNAAHTGGENERDRAMHRLLQASTQEEPNHVTPDSADLYAALVSIMDHGSQEGVLHAPSPGCKASSIPSLLFPRILQHPGKHTSTALA</sequence>
<dbReference type="Proteomes" id="UP001295444">
    <property type="component" value="Chromosome 03"/>
</dbReference>
<keyword evidence="2" id="KW-1185">Reference proteome</keyword>
<dbReference type="EMBL" id="OW240914">
    <property type="protein sequence ID" value="CAH2276192.1"/>
    <property type="molecule type" value="Genomic_DNA"/>
</dbReference>